<feature type="signal peptide" evidence="2">
    <location>
        <begin position="1"/>
        <end position="17"/>
    </location>
</feature>
<evidence type="ECO:0000256" key="1">
    <source>
        <dbReference type="SAM" id="MobiDB-lite"/>
    </source>
</evidence>
<name>A0A0D2A3L0_9PEZI</name>
<evidence type="ECO:0000313" key="4">
    <source>
        <dbReference type="Proteomes" id="UP000053259"/>
    </source>
</evidence>
<dbReference type="HOGENOM" id="CLU_839924_0_0_1"/>
<dbReference type="STRING" id="253628.A0A0D2A3L0"/>
<keyword evidence="2" id="KW-0732">Signal</keyword>
<accession>A0A0D2A3L0</accession>
<reference evidence="3 4" key="1">
    <citation type="submission" date="2015-01" db="EMBL/GenBank/DDBJ databases">
        <title>The Genome Sequence of Ochroconis gallopava CBS43764.</title>
        <authorList>
            <consortium name="The Broad Institute Genomics Platform"/>
            <person name="Cuomo C."/>
            <person name="de Hoog S."/>
            <person name="Gorbushina A."/>
            <person name="Stielow B."/>
            <person name="Teixiera M."/>
            <person name="Abouelleil A."/>
            <person name="Chapman S.B."/>
            <person name="Priest M."/>
            <person name="Young S.K."/>
            <person name="Wortman J."/>
            <person name="Nusbaum C."/>
            <person name="Birren B."/>
        </authorList>
    </citation>
    <scope>NUCLEOTIDE SEQUENCE [LARGE SCALE GENOMIC DNA]</scope>
    <source>
        <strain evidence="3 4">CBS 43764</strain>
    </source>
</reference>
<sequence>MKSFLGASAALLTAVSAHSWLECTDYDNSEILPWMQSNSTLNPPVIVDPGMPWFADVYCKAYPRAKQYGGNWIDESTNYVWNIAAESFNMGPSKPADTHACPPEQRTPTYYPNAPMKTAAPGDTIKLFFGGNGHTRGFNTGGTSNPNPLGPGTVSVYWKGAPEQEITDISEFTPENLLQSNGFAEESFSYPADPNIKTPDQGLVDKGNWQSLKLPADMAPGRHMFVWVWTYAGSDAPQWSTCFDVTIEGSPSSGSSSASESSYSASPVANAVNAAAESPATTPVPTPATTDAPTPVTTVWDNSVETVYTTVDVWTTVWDYQKRNHVRQFKP</sequence>
<dbReference type="InParanoid" id="A0A0D2A3L0"/>
<evidence type="ECO:0008006" key="5">
    <source>
        <dbReference type="Google" id="ProtNLM"/>
    </source>
</evidence>
<dbReference type="OrthoDB" id="5276978at2759"/>
<feature type="region of interest" description="Disordered" evidence="1">
    <location>
        <begin position="274"/>
        <end position="297"/>
    </location>
</feature>
<evidence type="ECO:0000313" key="3">
    <source>
        <dbReference type="EMBL" id="KIW01413.1"/>
    </source>
</evidence>
<evidence type="ECO:0000256" key="2">
    <source>
        <dbReference type="SAM" id="SignalP"/>
    </source>
</evidence>
<gene>
    <name evidence="3" type="ORF">PV09_07177</name>
</gene>
<feature type="chain" id="PRO_5002248453" description="Chitin-binding type-4 domain-containing protein" evidence="2">
    <location>
        <begin position="18"/>
        <end position="331"/>
    </location>
</feature>
<dbReference type="VEuPathDB" id="FungiDB:PV09_07177"/>
<dbReference type="EMBL" id="KN847555">
    <property type="protein sequence ID" value="KIW01413.1"/>
    <property type="molecule type" value="Genomic_DNA"/>
</dbReference>
<dbReference type="AlphaFoldDB" id="A0A0D2A3L0"/>
<dbReference type="PANTHER" id="PTHR35559:SF1">
    <property type="entry name" value="CHITIN-BINDING TYPE-4 DOMAIN-CONTAINING PROTEIN"/>
    <property type="match status" value="1"/>
</dbReference>
<dbReference type="Proteomes" id="UP000053259">
    <property type="component" value="Unassembled WGS sequence"/>
</dbReference>
<dbReference type="RefSeq" id="XP_016211282.1">
    <property type="nucleotide sequence ID" value="XM_016360910.1"/>
</dbReference>
<organism evidence="3 4">
    <name type="scientific">Verruconis gallopava</name>
    <dbReference type="NCBI Taxonomy" id="253628"/>
    <lineage>
        <taxon>Eukaryota</taxon>
        <taxon>Fungi</taxon>
        <taxon>Dikarya</taxon>
        <taxon>Ascomycota</taxon>
        <taxon>Pezizomycotina</taxon>
        <taxon>Dothideomycetes</taxon>
        <taxon>Pleosporomycetidae</taxon>
        <taxon>Venturiales</taxon>
        <taxon>Sympoventuriaceae</taxon>
        <taxon>Verruconis</taxon>
    </lineage>
</organism>
<proteinExistence type="predicted"/>
<dbReference type="GeneID" id="27315150"/>
<dbReference type="PANTHER" id="PTHR35559">
    <property type="entry name" value="CHITIN-BINDING TYPE-4 DOMAIN-CONTAINING PROTEIN"/>
    <property type="match status" value="1"/>
</dbReference>
<keyword evidence="4" id="KW-1185">Reference proteome</keyword>
<protein>
    <recommendedName>
        <fullName evidence="5">Chitin-binding type-4 domain-containing protein</fullName>
    </recommendedName>
</protein>